<accession>A0A091BEA7</accession>
<gene>
    <name evidence="4" type="ORF">N787_03575</name>
</gene>
<keyword evidence="1" id="KW-0472">Membrane</keyword>
<evidence type="ECO:0000256" key="1">
    <source>
        <dbReference type="SAM" id="Phobius"/>
    </source>
</evidence>
<evidence type="ECO:0000259" key="2">
    <source>
        <dbReference type="Pfam" id="PF02308"/>
    </source>
</evidence>
<dbReference type="Pfam" id="PF13194">
    <property type="entry name" value="DUF4010"/>
    <property type="match status" value="1"/>
</dbReference>
<organism evidence="4 5">
    <name type="scientific">Arenimonas metalli CF5-1</name>
    <dbReference type="NCBI Taxonomy" id="1384056"/>
    <lineage>
        <taxon>Bacteria</taxon>
        <taxon>Pseudomonadati</taxon>
        <taxon>Pseudomonadota</taxon>
        <taxon>Gammaproteobacteria</taxon>
        <taxon>Lysobacterales</taxon>
        <taxon>Lysobacteraceae</taxon>
        <taxon>Arenimonas</taxon>
    </lineage>
</organism>
<feature type="transmembrane region" description="Helical" evidence="1">
    <location>
        <begin position="93"/>
        <end position="123"/>
    </location>
</feature>
<feature type="domain" description="MgtC/SapB/SrpB/YhiD N-terminal" evidence="2">
    <location>
        <begin position="15"/>
        <end position="130"/>
    </location>
</feature>
<feature type="transmembrane region" description="Helical" evidence="1">
    <location>
        <begin position="335"/>
        <end position="355"/>
    </location>
</feature>
<feature type="domain" description="DUF4010" evidence="3">
    <location>
        <begin position="179"/>
        <end position="388"/>
    </location>
</feature>
<feature type="transmembrane region" description="Helical" evidence="1">
    <location>
        <begin position="233"/>
        <end position="257"/>
    </location>
</feature>
<dbReference type="RefSeq" id="WP_052575417.1">
    <property type="nucleotide sequence ID" value="NZ_AVCK01000044.1"/>
</dbReference>
<feature type="transmembrane region" description="Helical" evidence="1">
    <location>
        <begin position="47"/>
        <end position="73"/>
    </location>
</feature>
<name>A0A091BEA7_9GAMM</name>
<dbReference type="AlphaFoldDB" id="A0A091BEA7"/>
<feature type="transmembrane region" description="Helical" evidence="1">
    <location>
        <begin position="264"/>
        <end position="283"/>
    </location>
</feature>
<dbReference type="STRING" id="1384056.N787_03575"/>
<reference evidence="4 5" key="1">
    <citation type="submission" date="2013-09" db="EMBL/GenBank/DDBJ databases">
        <title>Genome sequencing of Arenimonas metalli.</title>
        <authorList>
            <person name="Chen F."/>
            <person name="Wang G."/>
        </authorList>
    </citation>
    <scope>NUCLEOTIDE SEQUENCE [LARGE SCALE GENOMIC DNA]</scope>
    <source>
        <strain evidence="4 5">CF5-1</strain>
    </source>
</reference>
<dbReference type="InterPro" id="IPR049177">
    <property type="entry name" value="MgtC_SapB_SrpB_YhiD_N"/>
</dbReference>
<dbReference type="EMBL" id="AVCK01000044">
    <property type="protein sequence ID" value="KFN42745.1"/>
    <property type="molecule type" value="Genomic_DNA"/>
</dbReference>
<dbReference type="InterPro" id="IPR025105">
    <property type="entry name" value="DUF4010"/>
</dbReference>
<evidence type="ECO:0000313" key="4">
    <source>
        <dbReference type="EMBL" id="KFN42745.1"/>
    </source>
</evidence>
<dbReference type="Proteomes" id="UP000029393">
    <property type="component" value="Unassembled WGS sequence"/>
</dbReference>
<keyword evidence="1" id="KW-1133">Transmembrane helix</keyword>
<protein>
    <submittedName>
        <fullName evidence="4">Uncharacterized protein</fullName>
    </submittedName>
</protein>
<proteinExistence type="predicted"/>
<dbReference type="PATRIC" id="fig|1384056.3.peg.2223"/>
<comment type="caution">
    <text evidence="4">The sequence shown here is derived from an EMBL/GenBank/DDBJ whole genome shotgun (WGS) entry which is preliminary data.</text>
</comment>
<feature type="transmembrane region" description="Helical" evidence="1">
    <location>
        <begin position="303"/>
        <end position="323"/>
    </location>
</feature>
<feature type="transmembrane region" description="Helical" evidence="1">
    <location>
        <begin position="199"/>
        <end position="221"/>
    </location>
</feature>
<dbReference type="PANTHER" id="PTHR39084">
    <property type="entry name" value="MEMBRANE PROTEIN-RELATED"/>
    <property type="match status" value="1"/>
</dbReference>
<feature type="transmembrane region" description="Helical" evidence="1">
    <location>
        <begin position="367"/>
        <end position="385"/>
    </location>
</feature>
<feature type="transmembrane region" description="Helical" evidence="1">
    <location>
        <begin position="392"/>
        <end position="413"/>
    </location>
</feature>
<dbReference type="PANTHER" id="PTHR39084:SF1">
    <property type="entry name" value="DUF4010 DOMAIN-CONTAINING PROTEIN"/>
    <property type="match status" value="1"/>
</dbReference>
<feature type="transmembrane region" description="Helical" evidence="1">
    <location>
        <begin position="6"/>
        <end position="26"/>
    </location>
</feature>
<evidence type="ECO:0000313" key="5">
    <source>
        <dbReference type="Proteomes" id="UP000029393"/>
    </source>
</evidence>
<sequence>MTAAPVFDNAFLLSLGTALGLGLLVGAVRERRRPEPAVVAGLRTHALAALSGAVSLWLGPVVFAVVVALSGVLAAMSYRHSQGQDPGLTGEVALVLTTLLGGLAVPLPALAGALGVVVAALLYAKAPLHRLTRDLLSERELQDGLVLLASALVVLPLVPDRTLGPYDVFNPATLWKLVVLVMAISALGHVALRATGNRWGLAVAGFFAGYVSSTAAVAGFGQRVRETPALLSSAVGAAMLANFASLTLFVPILLAVAPGLLIQVWPELAAAGAVMAVGGLLGLHRGEDGAVPSPTAQTRMFRFSHALTFAAVITAVLFASAALNDWLGPRGAMVAATLAALAEVHAAVATVGNLFRSGVFDPEQARWGLVGLLAASWVAKSVVAWSSGGRAYGLRVLLGLGLAVLAAAIVVAVF</sequence>
<keyword evidence="5" id="KW-1185">Reference proteome</keyword>
<keyword evidence="1" id="KW-0812">Transmembrane</keyword>
<dbReference type="Pfam" id="PF02308">
    <property type="entry name" value="MgtC"/>
    <property type="match status" value="1"/>
</dbReference>
<dbReference type="eggNOG" id="COG3174">
    <property type="taxonomic scope" value="Bacteria"/>
</dbReference>
<dbReference type="OrthoDB" id="9813718at2"/>
<feature type="transmembrane region" description="Helical" evidence="1">
    <location>
        <begin position="174"/>
        <end position="192"/>
    </location>
</feature>
<evidence type="ECO:0000259" key="3">
    <source>
        <dbReference type="Pfam" id="PF13194"/>
    </source>
</evidence>